<proteinExistence type="inferred from homology"/>
<keyword evidence="9" id="KW-1185">Reference proteome</keyword>
<organism evidence="8 9">
    <name type="scientific">Morella rubra</name>
    <name type="common">Chinese bayberry</name>
    <dbReference type="NCBI Taxonomy" id="262757"/>
    <lineage>
        <taxon>Eukaryota</taxon>
        <taxon>Viridiplantae</taxon>
        <taxon>Streptophyta</taxon>
        <taxon>Embryophyta</taxon>
        <taxon>Tracheophyta</taxon>
        <taxon>Spermatophyta</taxon>
        <taxon>Magnoliopsida</taxon>
        <taxon>eudicotyledons</taxon>
        <taxon>Gunneridae</taxon>
        <taxon>Pentapetalae</taxon>
        <taxon>rosids</taxon>
        <taxon>fabids</taxon>
        <taxon>Fagales</taxon>
        <taxon>Myricaceae</taxon>
        <taxon>Morella</taxon>
    </lineage>
</organism>
<dbReference type="GO" id="GO:0022857">
    <property type="term" value="F:transmembrane transporter activity"/>
    <property type="evidence" value="ECO:0007669"/>
    <property type="project" value="InterPro"/>
</dbReference>
<feature type="transmembrane region" description="Helical" evidence="6">
    <location>
        <begin position="309"/>
        <end position="327"/>
    </location>
</feature>
<evidence type="ECO:0000313" key="8">
    <source>
        <dbReference type="EMBL" id="KAB1200306.1"/>
    </source>
</evidence>
<dbReference type="InterPro" id="IPR030184">
    <property type="entry name" value="WAT1-related"/>
</dbReference>
<comment type="caution">
    <text evidence="8">The sequence shown here is derived from an EMBL/GenBank/DDBJ whole genome shotgun (WGS) entry which is preliminary data.</text>
</comment>
<sequence length="360" mass="38919">MWCSGITVVMVAMECLEVGLNTLSKAAMRRGMSDFVFVVYSNALAICFLLPASLIFYRFHSLMFSRIPRLLLFSYHVVSLAGREHVPHLHSPSYVESSSLVCSGYSSPTLASAMMDLAPAFAFILAILSRMEKLDFRVRSSLAKSIGTMVSVAGALMVTLYRGPTIAFDTSPDNLHNELIKSIQADWVTGGFLLAAGSFCLALLWIVQTWIIKDYPAELMLTLICCVIVTILSAAVSLAAENDPNAWRLRPDIELITIGYSALFGVAIRSVAHTWACHKKGPVYVSSFKPLGIVIASVMGVSFLGDTLFLGSVLGAATIAAGFYAVIWGQAQEEKKVEEAGISSLGSCKAPLLENKSMPP</sequence>
<dbReference type="Proteomes" id="UP000516437">
    <property type="component" value="Unassembled WGS sequence"/>
</dbReference>
<dbReference type="InterPro" id="IPR000620">
    <property type="entry name" value="EamA_dom"/>
</dbReference>
<feature type="transmembrane region" description="Helical" evidence="6">
    <location>
        <begin position="252"/>
        <end position="271"/>
    </location>
</feature>
<comment type="similarity">
    <text evidence="2 6">Belongs to the drug/metabolite transporter (DMT) superfamily. Plant drug/metabolite exporter (P-DME) (TC 2.A.7.4) family.</text>
</comment>
<evidence type="ECO:0000256" key="5">
    <source>
        <dbReference type="ARBA" id="ARBA00023136"/>
    </source>
</evidence>
<dbReference type="OrthoDB" id="1746609at2759"/>
<evidence type="ECO:0000313" key="9">
    <source>
        <dbReference type="Proteomes" id="UP000516437"/>
    </source>
</evidence>
<feature type="transmembrane region" description="Helical" evidence="6">
    <location>
        <begin position="141"/>
        <end position="161"/>
    </location>
</feature>
<evidence type="ECO:0000256" key="1">
    <source>
        <dbReference type="ARBA" id="ARBA00004141"/>
    </source>
</evidence>
<evidence type="ECO:0000256" key="6">
    <source>
        <dbReference type="RuleBase" id="RU363077"/>
    </source>
</evidence>
<evidence type="ECO:0000256" key="2">
    <source>
        <dbReference type="ARBA" id="ARBA00007635"/>
    </source>
</evidence>
<feature type="transmembrane region" description="Helical" evidence="6">
    <location>
        <begin position="187"/>
        <end position="207"/>
    </location>
</feature>
<dbReference type="GO" id="GO:0016020">
    <property type="term" value="C:membrane"/>
    <property type="evidence" value="ECO:0007669"/>
    <property type="project" value="UniProtKB-SubCell"/>
</dbReference>
<keyword evidence="4 6" id="KW-1133">Transmembrane helix</keyword>
<dbReference type="InterPro" id="IPR037185">
    <property type="entry name" value="EmrE-like"/>
</dbReference>
<evidence type="ECO:0000256" key="3">
    <source>
        <dbReference type="ARBA" id="ARBA00022692"/>
    </source>
</evidence>
<evidence type="ECO:0000256" key="4">
    <source>
        <dbReference type="ARBA" id="ARBA00022989"/>
    </source>
</evidence>
<feature type="transmembrane region" description="Helical" evidence="6">
    <location>
        <begin position="35"/>
        <end position="57"/>
    </location>
</feature>
<feature type="transmembrane region" description="Helical" evidence="6">
    <location>
        <begin position="283"/>
        <end position="303"/>
    </location>
</feature>
<name>A0A6A1UJE1_9ROSI</name>
<comment type="subcellular location">
    <subcellularLocation>
        <location evidence="1 6">Membrane</location>
        <topology evidence="1 6">Multi-pass membrane protein</topology>
    </subcellularLocation>
</comment>
<evidence type="ECO:0000259" key="7">
    <source>
        <dbReference type="Pfam" id="PF00892"/>
    </source>
</evidence>
<dbReference type="EMBL" id="RXIC02000182">
    <property type="protein sequence ID" value="KAB1200306.1"/>
    <property type="molecule type" value="Genomic_DNA"/>
</dbReference>
<protein>
    <recommendedName>
        <fullName evidence="6">WAT1-related protein</fullName>
    </recommendedName>
</protein>
<keyword evidence="5 6" id="KW-0472">Membrane</keyword>
<gene>
    <name evidence="8" type="ORF">CJ030_MR0G007656</name>
</gene>
<accession>A0A6A1UJE1</accession>
<feature type="transmembrane region" description="Helical" evidence="6">
    <location>
        <begin position="110"/>
        <end position="129"/>
    </location>
</feature>
<keyword evidence="3 6" id="KW-0812">Transmembrane</keyword>
<dbReference type="SUPFAM" id="SSF103481">
    <property type="entry name" value="Multidrug resistance efflux transporter EmrE"/>
    <property type="match status" value="1"/>
</dbReference>
<dbReference type="Pfam" id="PF00892">
    <property type="entry name" value="EamA"/>
    <property type="match status" value="1"/>
</dbReference>
<feature type="transmembrane region" description="Helical" evidence="6">
    <location>
        <begin position="219"/>
        <end position="240"/>
    </location>
</feature>
<dbReference type="AlphaFoldDB" id="A0A6A1UJE1"/>
<dbReference type="PANTHER" id="PTHR31218">
    <property type="entry name" value="WAT1-RELATED PROTEIN"/>
    <property type="match status" value="1"/>
</dbReference>
<feature type="domain" description="EamA" evidence="7">
    <location>
        <begin position="190"/>
        <end position="327"/>
    </location>
</feature>
<reference evidence="8 9" key="1">
    <citation type="journal article" date="2019" name="Plant Biotechnol. J.">
        <title>The red bayberry genome and genetic basis of sex determination.</title>
        <authorList>
            <person name="Jia H.M."/>
            <person name="Jia H.J."/>
            <person name="Cai Q.L."/>
            <person name="Wang Y."/>
            <person name="Zhao H.B."/>
            <person name="Yang W.F."/>
            <person name="Wang G.Y."/>
            <person name="Li Y.H."/>
            <person name="Zhan D.L."/>
            <person name="Shen Y.T."/>
            <person name="Niu Q.F."/>
            <person name="Chang L."/>
            <person name="Qiu J."/>
            <person name="Zhao L."/>
            <person name="Xie H.B."/>
            <person name="Fu W.Y."/>
            <person name="Jin J."/>
            <person name="Li X.W."/>
            <person name="Jiao Y."/>
            <person name="Zhou C.C."/>
            <person name="Tu T."/>
            <person name="Chai C.Y."/>
            <person name="Gao J.L."/>
            <person name="Fan L.J."/>
            <person name="van de Weg E."/>
            <person name="Wang J.Y."/>
            <person name="Gao Z.S."/>
        </authorList>
    </citation>
    <scope>NUCLEOTIDE SEQUENCE [LARGE SCALE GENOMIC DNA]</scope>
    <source>
        <tissue evidence="8">Leaves</tissue>
    </source>
</reference>